<evidence type="ECO:0000256" key="2">
    <source>
        <dbReference type="ARBA" id="ARBA00022527"/>
    </source>
</evidence>
<dbReference type="InterPro" id="IPR051131">
    <property type="entry name" value="NEK_Ser/Thr_kinase_NIMA"/>
</dbReference>
<dbReference type="EMBL" id="CZPT02000795">
    <property type="protein sequence ID" value="SCU67724.1"/>
    <property type="molecule type" value="Genomic_DNA"/>
</dbReference>
<evidence type="ECO:0000313" key="12">
    <source>
        <dbReference type="EMBL" id="SCU67724.1"/>
    </source>
</evidence>
<dbReference type="PROSITE" id="PS00107">
    <property type="entry name" value="PROTEIN_KINASE_ATP"/>
    <property type="match status" value="1"/>
</dbReference>
<keyword evidence="13" id="KW-1185">Reference proteome</keyword>
<evidence type="ECO:0000256" key="8">
    <source>
        <dbReference type="ARBA" id="ARBA00048679"/>
    </source>
</evidence>
<keyword evidence="6 9" id="KW-0067">ATP-binding</keyword>
<dbReference type="GeneID" id="92379212"/>
<dbReference type="PROSITE" id="PS50011">
    <property type="entry name" value="PROTEIN_KINASE_DOM"/>
    <property type="match status" value="1"/>
</dbReference>
<evidence type="ECO:0000256" key="4">
    <source>
        <dbReference type="ARBA" id="ARBA00022741"/>
    </source>
</evidence>
<proteinExistence type="predicted"/>
<dbReference type="InterPro" id="IPR000719">
    <property type="entry name" value="Prot_kinase_dom"/>
</dbReference>
<comment type="catalytic activity">
    <reaction evidence="7">
        <text>L-threonyl-[protein] + ATP = O-phospho-L-threonyl-[protein] + ADP + H(+)</text>
        <dbReference type="Rhea" id="RHEA:46608"/>
        <dbReference type="Rhea" id="RHEA-COMP:11060"/>
        <dbReference type="Rhea" id="RHEA-COMP:11605"/>
        <dbReference type="ChEBI" id="CHEBI:15378"/>
        <dbReference type="ChEBI" id="CHEBI:30013"/>
        <dbReference type="ChEBI" id="CHEBI:30616"/>
        <dbReference type="ChEBI" id="CHEBI:61977"/>
        <dbReference type="ChEBI" id="CHEBI:456216"/>
        <dbReference type="EC" id="2.7.11.1"/>
    </reaction>
</comment>
<evidence type="ECO:0000256" key="7">
    <source>
        <dbReference type="ARBA" id="ARBA00047899"/>
    </source>
</evidence>
<evidence type="ECO:0000256" key="1">
    <source>
        <dbReference type="ARBA" id="ARBA00012513"/>
    </source>
</evidence>
<feature type="compositionally biased region" description="Polar residues" evidence="10">
    <location>
        <begin position="399"/>
        <end position="411"/>
    </location>
</feature>
<dbReference type="InterPro" id="IPR017441">
    <property type="entry name" value="Protein_kinase_ATP_BS"/>
</dbReference>
<dbReference type="InterPro" id="IPR011009">
    <property type="entry name" value="Kinase-like_dom_sf"/>
</dbReference>
<comment type="catalytic activity">
    <reaction evidence="8">
        <text>L-seryl-[protein] + ATP = O-phospho-L-seryl-[protein] + ADP + H(+)</text>
        <dbReference type="Rhea" id="RHEA:17989"/>
        <dbReference type="Rhea" id="RHEA-COMP:9863"/>
        <dbReference type="Rhea" id="RHEA-COMP:11604"/>
        <dbReference type="ChEBI" id="CHEBI:15378"/>
        <dbReference type="ChEBI" id="CHEBI:29999"/>
        <dbReference type="ChEBI" id="CHEBI:30616"/>
        <dbReference type="ChEBI" id="CHEBI:83421"/>
        <dbReference type="ChEBI" id="CHEBI:456216"/>
        <dbReference type="EC" id="2.7.11.1"/>
    </reaction>
</comment>
<keyword evidence="4 9" id="KW-0547">Nucleotide-binding</keyword>
<dbReference type="Gene3D" id="1.10.510.10">
    <property type="entry name" value="Transferase(Phosphotransferase) domain 1"/>
    <property type="match status" value="1"/>
</dbReference>
<dbReference type="GO" id="GO:0005524">
    <property type="term" value="F:ATP binding"/>
    <property type="evidence" value="ECO:0007669"/>
    <property type="project" value="UniProtKB-UniRule"/>
</dbReference>
<dbReference type="Pfam" id="PF00069">
    <property type="entry name" value="Pkinase"/>
    <property type="match status" value="1"/>
</dbReference>
<gene>
    <name evidence="12" type="ORF">TEOVI_000527200</name>
</gene>
<dbReference type="FunFam" id="1.10.510.10:FF:002486">
    <property type="entry name" value="Predicted protein"/>
    <property type="match status" value="1"/>
</dbReference>
<evidence type="ECO:0000256" key="3">
    <source>
        <dbReference type="ARBA" id="ARBA00022679"/>
    </source>
</evidence>
<evidence type="ECO:0000259" key="11">
    <source>
        <dbReference type="PROSITE" id="PS50011"/>
    </source>
</evidence>
<dbReference type="SMART" id="SM00220">
    <property type="entry name" value="S_TKc"/>
    <property type="match status" value="1"/>
</dbReference>
<evidence type="ECO:0000256" key="5">
    <source>
        <dbReference type="ARBA" id="ARBA00022777"/>
    </source>
</evidence>
<feature type="region of interest" description="Disordered" evidence="10">
    <location>
        <begin position="320"/>
        <end position="453"/>
    </location>
</feature>
<dbReference type="Proteomes" id="UP000195570">
    <property type="component" value="Unassembled WGS sequence"/>
</dbReference>
<dbReference type="PANTHER" id="PTHR44899">
    <property type="entry name" value="CAMK FAMILY PROTEIN KINASE"/>
    <property type="match status" value="1"/>
</dbReference>
<sequence>MADLLELRGENRIWKLKRQRILGKGSFGCATLYEQADETAQGGGDRFVVVKDVDMQTMKKDEEMKALDMEVSILRRSMGHPNIVQFLDRYHDGKFMVYIIMEFCNGGDLGQRIEQLQYRHKKEEESFVASLMIQMLVGLNFLHVDQRTLHRDIKPQNIFIFEDGTVRIGDFGVSVVLDQLGGVAKMACGSPLYMAPELCEERAYDGKADIWSLGVTLYELMMLKRPFNSTSAPTLMRMISRGEYQLITPEDGYSSPLIDLVHSFLQKSAVTRPTLRRALRSSYVQNNLSTVPLSCLESKYYKQIFGEEIVQKAISAKKRSMGASTSGSGGDGCSSGSTNNNYNNNNNNNNNNTNAKTSVATSELDSWLEQSKGVTDALAEQKMSPQRPKSALARRPLLQPSSVSTRSENTPSIPPICENSERPQSRMSFHKPSGRVSGGDEYEDDFESSGSSN</sequence>
<dbReference type="VEuPathDB" id="TriTrypDB:TEOVI_000527200"/>
<dbReference type="SUPFAM" id="SSF56112">
    <property type="entry name" value="Protein kinase-like (PK-like)"/>
    <property type="match status" value="1"/>
</dbReference>
<feature type="binding site" evidence="9">
    <location>
        <position position="51"/>
    </location>
    <ligand>
        <name>ATP</name>
        <dbReference type="ChEBI" id="CHEBI:30616"/>
    </ligand>
</feature>
<feature type="compositionally biased region" description="Polar residues" evidence="10">
    <location>
        <begin position="355"/>
        <end position="373"/>
    </location>
</feature>
<reference evidence="12" key="1">
    <citation type="submission" date="2016-09" db="EMBL/GenBank/DDBJ databases">
        <authorList>
            <person name="Hebert L."/>
            <person name="Moumen B."/>
        </authorList>
    </citation>
    <scope>NUCLEOTIDE SEQUENCE [LARGE SCALE GENOMIC DNA]</scope>
    <source>
        <strain evidence="12">OVI</strain>
    </source>
</reference>
<evidence type="ECO:0000256" key="6">
    <source>
        <dbReference type="ARBA" id="ARBA00022840"/>
    </source>
</evidence>
<accession>A0A1G4I762</accession>
<evidence type="ECO:0000256" key="9">
    <source>
        <dbReference type="PROSITE-ProRule" id="PRU10141"/>
    </source>
</evidence>
<evidence type="ECO:0000313" key="13">
    <source>
        <dbReference type="Proteomes" id="UP000195570"/>
    </source>
</evidence>
<feature type="compositionally biased region" description="Low complexity" evidence="10">
    <location>
        <begin position="334"/>
        <end position="354"/>
    </location>
</feature>
<dbReference type="AlphaFoldDB" id="A0A1G4I762"/>
<keyword evidence="3" id="KW-0808">Transferase</keyword>
<dbReference type="EC" id="2.7.11.1" evidence="1"/>
<dbReference type="GO" id="GO:0004674">
    <property type="term" value="F:protein serine/threonine kinase activity"/>
    <property type="evidence" value="ECO:0007669"/>
    <property type="project" value="UniProtKB-KW"/>
</dbReference>
<keyword evidence="5 12" id="KW-0418">Kinase</keyword>
<dbReference type="RefSeq" id="XP_067079004.1">
    <property type="nucleotide sequence ID" value="XM_067222903.1"/>
</dbReference>
<organism evidence="12 13">
    <name type="scientific">Trypanosoma equiperdum</name>
    <dbReference type="NCBI Taxonomy" id="5694"/>
    <lineage>
        <taxon>Eukaryota</taxon>
        <taxon>Discoba</taxon>
        <taxon>Euglenozoa</taxon>
        <taxon>Kinetoplastea</taxon>
        <taxon>Metakinetoplastina</taxon>
        <taxon>Trypanosomatida</taxon>
        <taxon>Trypanosomatidae</taxon>
        <taxon>Trypanosoma</taxon>
    </lineage>
</organism>
<evidence type="ECO:0000256" key="10">
    <source>
        <dbReference type="SAM" id="MobiDB-lite"/>
    </source>
</evidence>
<protein>
    <recommendedName>
        <fullName evidence="1">non-specific serine/threonine protein kinase</fullName>
        <ecNumber evidence="1">2.7.11.1</ecNumber>
    </recommendedName>
</protein>
<name>A0A1G4I762_TRYEQ</name>
<keyword evidence="2" id="KW-0723">Serine/threonine-protein kinase</keyword>
<comment type="caution">
    <text evidence="12">The sequence shown here is derived from an EMBL/GenBank/DDBJ whole genome shotgun (WGS) entry which is preliminary data.</text>
</comment>
<dbReference type="PANTHER" id="PTHR44899:SF3">
    <property type="entry name" value="SERINE_THREONINE-PROTEIN KINASE NEK1"/>
    <property type="match status" value="1"/>
</dbReference>
<feature type="domain" description="Protein kinase" evidence="11">
    <location>
        <begin position="16"/>
        <end position="284"/>
    </location>
</feature>